<comment type="caution">
    <text evidence="2">The sequence shown here is derived from an EMBL/GenBank/DDBJ whole genome shotgun (WGS) entry which is preliminary data.</text>
</comment>
<evidence type="ECO:0000313" key="3">
    <source>
        <dbReference type="Proteomes" id="UP000322530"/>
    </source>
</evidence>
<dbReference type="RefSeq" id="WP_149404622.1">
    <property type="nucleotide sequence ID" value="NZ_BIXY01000152.1"/>
</dbReference>
<keyword evidence="2" id="KW-0378">Hydrolase</keyword>
<protein>
    <submittedName>
        <fullName evidence="2">Amidohydrolase</fullName>
    </submittedName>
</protein>
<dbReference type="SUPFAM" id="SSF51338">
    <property type="entry name" value="Composite domain of metallo-dependent hydrolases"/>
    <property type="match status" value="1"/>
</dbReference>
<dbReference type="PANTHER" id="PTHR22642:SF2">
    <property type="entry name" value="PROTEIN LONG AFTER FAR-RED 3"/>
    <property type="match status" value="1"/>
</dbReference>
<dbReference type="InterPro" id="IPR032466">
    <property type="entry name" value="Metal_Hydrolase"/>
</dbReference>
<evidence type="ECO:0000313" key="2">
    <source>
        <dbReference type="EMBL" id="GCF11826.1"/>
    </source>
</evidence>
<dbReference type="EMBL" id="BIXY01000152">
    <property type="protein sequence ID" value="GCF11826.1"/>
    <property type="molecule type" value="Genomic_DNA"/>
</dbReference>
<feature type="domain" description="Amidohydrolase 3" evidence="1">
    <location>
        <begin position="53"/>
        <end position="533"/>
    </location>
</feature>
<dbReference type="PANTHER" id="PTHR22642">
    <property type="entry name" value="IMIDAZOLONEPROPIONASE"/>
    <property type="match status" value="1"/>
</dbReference>
<proteinExistence type="predicted"/>
<dbReference type="Gene3D" id="3.10.310.70">
    <property type="match status" value="1"/>
</dbReference>
<dbReference type="InterPro" id="IPR013108">
    <property type="entry name" value="Amidohydro_3"/>
</dbReference>
<dbReference type="Pfam" id="PF07969">
    <property type="entry name" value="Amidohydro_3"/>
    <property type="match status" value="1"/>
</dbReference>
<evidence type="ECO:0000259" key="1">
    <source>
        <dbReference type="Pfam" id="PF07969"/>
    </source>
</evidence>
<sequence length="537" mass="58797">MSTIAYLNGNIYTMDVQVPHAQAIAIDTQTGRILAVGSNDEVRRVGGQYQERIDLHGRTVVPGFIDAHIHVLETAYRSQRVDAATCHSEDEVAELVRAHAARTPVGHWIQGGHWDRNTWPGQRFPSKASLDAAAPMHPVALSSKDGHLLWVNSKALALAGISAQTPDPAMGAILRTSTGEPTGVLQEPAATSLVFDVITPPDPYVSRQLLEQELTRLQHRGITTIHDIEGELSLDLFRQLRDEGKLGVRVQMILPRQMLSQLPSLGIRNAENDLLRVAGIKIFADGTLGSQTAAMLDGFENNPGNRGILALPEQEMMDTVRSATEQDLMIAIHAIGDRAARVALNSIEYAQRTQAAQHDLSIPLKNVRYRLEHVQLIAPEDLERMRRLGVIASIQPFHAVADRDIAERYWGKRYRRAYAYRTMHEMGIPLALGSDAPVETYDPLAILYAATIRRDPATRRPPWMPDQALSIVSALAGYTLGAAYAGAEEQRKGSLTVGKLGDAVVLRDDLLRVAQADMTENGVHATILGGNIVCGTL</sequence>
<dbReference type="CDD" id="cd01300">
    <property type="entry name" value="YtcJ_like"/>
    <property type="match status" value="1"/>
</dbReference>
<dbReference type="InterPro" id="IPR011059">
    <property type="entry name" value="Metal-dep_hydrolase_composite"/>
</dbReference>
<dbReference type="InterPro" id="IPR033932">
    <property type="entry name" value="YtcJ-like"/>
</dbReference>
<name>A0A5A5TL34_9CHLR</name>
<dbReference type="Gene3D" id="2.30.40.10">
    <property type="entry name" value="Urease, subunit C, domain 1"/>
    <property type="match status" value="1"/>
</dbReference>
<dbReference type="OrthoDB" id="9767366at2"/>
<dbReference type="GO" id="GO:0016810">
    <property type="term" value="F:hydrolase activity, acting on carbon-nitrogen (but not peptide) bonds"/>
    <property type="evidence" value="ECO:0007669"/>
    <property type="project" value="InterPro"/>
</dbReference>
<dbReference type="Gene3D" id="3.20.20.140">
    <property type="entry name" value="Metal-dependent hydrolases"/>
    <property type="match status" value="1"/>
</dbReference>
<dbReference type="Proteomes" id="UP000322530">
    <property type="component" value="Unassembled WGS sequence"/>
</dbReference>
<gene>
    <name evidence="2" type="ORF">KDI_53900</name>
</gene>
<reference evidence="2 3" key="1">
    <citation type="submission" date="2019-01" db="EMBL/GenBank/DDBJ databases">
        <title>Draft genome sequence of Dictyobacter sp. Uno17.</title>
        <authorList>
            <person name="Wang C.M."/>
            <person name="Zheng Y."/>
            <person name="Sakai Y."/>
            <person name="Abe K."/>
            <person name="Yokota A."/>
            <person name="Yabe S."/>
        </authorList>
    </citation>
    <scope>NUCLEOTIDE SEQUENCE [LARGE SCALE GENOMIC DNA]</scope>
    <source>
        <strain evidence="2 3">Uno17</strain>
    </source>
</reference>
<accession>A0A5A5TL34</accession>
<organism evidence="2 3">
    <name type="scientific">Dictyobacter arantiisoli</name>
    <dbReference type="NCBI Taxonomy" id="2014874"/>
    <lineage>
        <taxon>Bacteria</taxon>
        <taxon>Bacillati</taxon>
        <taxon>Chloroflexota</taxon>
        <taxon>Ktedonobacteria</taxon>
        <taxon>Ktedonobacterales</taxon>
        <taxon>Dictyobacteraceae</taxon>
        <taxon>Dictyobacter</taxon>
    </lineage>
</organism>
<dbReference type="SUPFAM" id="SSF51556">
    <property type="entry name" value="Metallo-dependent hydrolases"/>
    <property type="match status" value="1"/>
</dbReference>
<dbReference type="AlphaFoldDB" id="A0A5A5TL34"/>
<keyword evidence="3" id="KW-1185">Reference proteome</keyword>